<accession>A0A0F9PKC3</accession>
<evidence type="ECO:0000313" key="1">
    <source>
        <dbReference type="EMBL" id="KKN30644.1"/>
    </source>
</evidence>
<gene>
    <name evidence="1" type="ORF">LCGC14_0831940</name>
</gene>
<name>A0A0F9PKC3_9ZZZZ</name>
<dbReference type="EMBL" id="LAZR01002390">
    <property type="protein sequence ID" value="KKN30644.1"/>
    <property type="molecule type" value="Genomic_DNA"/>
</dbReference>
<sequence>MKEFVIDNHITLRLIKRGSLKTIIFVDGEEFMQCKYLLIINPQEKEAQKEIKSVDEASKLLVRDLERELKPIDLGITPEQEFWGHCSNLQVWVENNYDQNIIHTNLGLPLLKKQAENGVPKAKSKFREVVIETFEKRRIKKILYLFEGEFFKFFNYEEYKELYHLFSDASSINGKVVNIDVVALYLDVFSLFHAVSRVYSKNYKFLLEPIIPDIKEFVKGITIDYELKDKEWKSYSPATYRFYFGNNRSITLKELIKKNKKINY</sequence>
<reference evidence="1" key="1">
    <citation type="journal article" date="2015" name="Nature">
        <title>Complex archaea that bridge the gap between prokaryotes and eukaryotes.</title>
        <authorList>
            <person name="Spang A."/>
            <person name="Saw J.H."/>
            <person name="Jorgensen S.L."/>
            <person name="Zaremba-Niedzwiedzka K."/>
            <person name="Martijn J."/>
            <person name="Lind A.E."/>
            <person name="van Eijk R."/>
            <person name="Schleper C."/>
            <person name="Guy L."/>
            <person name="Ettema T.J."/>
        </authorList>
    </citation>
    <scope>NUCLEOTIDE SEQUENCE</scope>
</reference>
<comment type="caution">
    <text evidence="1">The sequence shown here is derived from an EMBL/GenBank/DDBJ whole genome shotgun (WGS) entry which is preliminary data.</text>
</comment>
<organism evidence="1">
    <name type="scientific">marine sediment metagenome</name>
    <dbReference type="NCBI Taxonomy" id="412755"/>
    <lineage>
        <taxon>unclassified sequences</taxon>
        <taxon>metagenomes</taxon>
        <taxon>ecological metagenomes</taxon>
    </lineage>
</organism>
<protein>
    <submittedName>
        <fullName evidence="1">Uncharacterized protein</fullName>
    </submittedName>
</protein>
<dbReference type="AlphaFoldDB" id="A0A0F9PKC3"/>
<proteinExistence type="predicted"/>